<evidence type="ECO:0000313" key="1">
    <source>
        <dbReference type="EMBL" id="GAA2082590.1"/>
    </source>
</evidence>
<sequence>MRTPRDAPAATYPHVVAVSGELVSGADRARLSWGFQALLTGILHTPTPAPESPVSRGELDT</sequence>
<evidence type="ECO:0000313" key="2">
    <source>
        <dbReference type="Proteomes" id="UP001500016"/>
    </source>
</evidence>
<accession>A0ABP5HN98</accession>
<evidence type="ECO:0008006" key="3">
    <source>
        <dbReference type="Google" id="ProtNLM"/>
    </source>
</evidence>
<gene>
    <name evidence="1" type="ORF">GCM10009801_42450</name>
</gene>
<dbReference type="Gene3D" id="1.10.357.10">
    <property type="entry name" value="Tetracycline Repressor, domain 2"/>
    <property type="match status" value="1"/>
</dbReference>
<dbReference type="RefSeq" id="WP_344530496.1">
    <property type="nucleotide sequence ID" value="NZ_BAAAPE010000011.1"/>
</dbReference>
<name>A0ABP5HN98_9ACTN</name>
<reference evidence="2" key="1">
    <citation type="journal article" date="2019" name="Int. J. Syst. Evol. Microbiol.">
        <title>The Global Catalogue of Microorganisms (GCM) 10K type strain sequencing project: providing services to taxonomists for standard genome sequencing and annotation.</title>
        <authorList>
            <consortium name="The Broad Institute Genomics Platform"/>
            <consortium name="The Broad Institute Genome Sequencing Center for Infectious Disease"/>
            <person name="Wu L."/>
            <person name="Ma J."/>
        </authorList>
    </citation>
    <scope>NUCLEOTIDE SEQUENCE [LARGE SCALE GENOMIC DNA]</scope>
    <source>
        <strain evidence="2">JCM 15478</strain>
    </source>
</reference>
<organism evidence="1 2">
    <name type="scientific">Streptomyces albiaxialis</name>
    <dbReference type="NCBI Taxonomy" id="329523"/>
    <lineage>
        <taxon>Bacteria</taxon>
        <taxon>Bacillati</taxon>
        <taxon>Actinomycetota</taxon>
        <taxon>Actinomycetes</taxon>
        <taxon>Kitasatosporales</taxon>
        <taxon>Streptomycetaceae</taxon>
        <taxon>Streptomyces</taxon>
    </lineage>
</organism>
<dbReference type="EMBL" id="BAAAPE010000011">
    <property type="protein sequence ID" value="GAA2082590.1"/>
    <property type="molecule type" value="Genomic_DNA"/>
</dbReference>
<protein>
    <recommendedName>
        <fullName evidence="3">TetR family transcriptional regulator</fullName>
    </recommendedName>
</protein>
<comment type="caution">
    <text evidence="1">The sequence shown here is derived from an EMBL/GenBank/DDBJ whole genome shotgun (WGS) entry which is preliminary data.</text>
</comment>
<dbReference type="Proteomes" id="UP001500016">
    <property type="component" value="Unassembled WGS sequence"/>
</dbReference>
<proteinExistence type="predicted"/>
<keyword evidence="2" id="KW-1185">Reference proteome</keyword>